<keyword evidence="2 7" id="KW-0547">Nucleotide-binding</keyword>
<dbReference type="PROSITE" id="PS50001">
    <property type="entry name" value="SH2"/>
    <property type="match status" value="1"/>
</dbReference>
<evidence type="ECO:0000256" key="2">
    <source>
        <dbReference type="ARBA" id="ARBA00022741"/>
    </source>
</evidence>
<keyword evidence="6" id="KW-0727">SH2 domain</keyword>
<dbReference type="SUPFAM" id="SSF56112">
    <property type="entry name" value="Protein kinase-like (PK-like)"/>
    <property type="match status" value="1"/>
</dbReference>
<dbReference type="Pfam" id="PF00017">
    <property type="entry name" value="SH2"/>
    <property type="match status" value="1"/>
</dbReference>
<keyword evidence="5 7" id="KW-0829">Tyrosine-protein kinase</keyword>
<dbReference type="Gene3D" id="3.30.505.10">
    <property type="entry name" value="SH2 domain"/>
    <property type="match status" value="1"/>
</dbReference>
<dbReference type="InterPro" id="IPR011009">
    <property type="entry name" value="Kinase-like_dom_sf"/>
</dbReference>
<organism evidence="11">
    <name type="scientific">Phallusia mammillata</name>
    <dbReference type="NCBI Taxonomy" id="59560"/>
    <lineage>
        <taxon>Eukaryota</taxon>
        <taxon>Metazoa</taxon>
        <taxon>Chordata</taxon>
        <taxon>Tunicata</taxon>
        <taxon>Ascidiacea</taxon>
        <taxon>Phlebobranchia</taxon>
        <taxon>Ascidiidae</taxon>
        <taxon>Phallusia</taxon>
    </lineage>
</organism>
<feature type="domain" description="Protein kinase" evidence="10">
    <location>
        <begin position="411"/>
        <end position="669"/>
    </location>
</feature>
<dbReference type="InterPro" id="IPR050198">
    <property type="entry name" value="Non-receptor_tyrosine_kinases"/>
</dbReference>
<dbReference type="InterPro" id="IPR001245">
    <property type="entry name" value="Ser-Thr/Tyr_kinase_cat_dom"/>
</dbReference>
<dbReference type="InterPro" id="IPR000980">
    <property type="entry name" value="SH2"/>
</dbReference>
<name>A0A6F9DUK3_9ASCI</name>
<dbReference type="AlphaFoldDB" id="A0A6F9DUK3"/>
<dbReference type="InterPro" id="IPR036860">
    <property type="entry name" value="SH2_dom_sf"/>
</dbReference>
<evidence type="ECO:0000313" key="11">
    <source>
        <dbReference type="EMBL" id="CAB3266555.1"/>
    </source>
</evidence>
<comment type="similarity">
    <text evidence="7">Belongs to the protein kinase superfamily. Tyr protein kinase family.</text>
</comment>
<proteinExistence type="evidence at transcript level"/>
<evidence type="ECO:0000256" key="4">
    <source>
        <dbReference type="ARBA" id="ARBA00022840"/>
    </source>
</evidence>
<dbReference type="SUPFAM" id="SSF55550">
    <property type="entry name" value="SH2 domain"/>
    <property type="match status" value="1"/>
</dbReference>
<sequence length="687" mass="77134">MHVHCPGKSNKTQHTTSNDLGVQLSFPCPKNEDDPADASEDDNNDEEEEVVADLTQDSDGESEAQTESDGEDGIRGSGSPTFYIINHVDEPEDSDWKPAVDESEPVLLSNRLTANSLELPKYVNVQLKNKPPSETVAPSPTRAASVKSENKTNKEQVILQPNGQTFQLQNTASSFTPAPKNNLERDQPNQENETEVQNPVEDVTGAVENGVESSNNSTSEQDDNDQAETRPKEVESESMLPIDPPAISHVTRSQPTADRPTVEERTPISTPSEAVTFAKRMAQRFATEVKNQPWYFGKIGRERSVTVLSARGSHGMYLVRDSDSTADRYTLSAYHGDKSDYRVAHYKIEMTAGFCHLGSSALQFANIAALITYYTNHQLSPKFKLTVPCPKDALRQSGEAMKELDKSSIALDRQIDCGNNKMKEMWQGVWEGVMDVSVAIVRKNNCVLGRSRRGHVDMLNNLQHRNIVSFYGIAKNDVHDKVYIVTEWMEKGSLLTCLQQSQFSNFLEKVCIAEQISDAMLYLQARKIVLRNLQAQNIAVTKHSECKLSNFETAEFLISEEYNSTEELTNIPAKWTAPEAAFFGKFTTSSDVWSYGVVLYEIFTDGKAPYPDMAPLETLFQIKEGQRMPHPTDCDCPMSAYELMFQCWQENPQDRPTFRDLREKLKNFYTTTKVELVVLKHTFSLLS</sequence>
<evidence type="ECO:0000256" key="3">
    <source>
        <dbReference type="ARBA" id="ARBA00022777"/>
    </source>
</evidence>
<protein>
    <recommendedName>
        <fullName evidence="7">Tyrosine-protein kinase</fullName>
        <ecNumber evidence="7">2.7.10.2</ecNumber>
    </recommendedName>
</protein>
<dbReference type="Gene3D" id="1.10.510.10">
    <property type="entry name" value="Transferase(Phosphotransferase) domain 1"/>
    <property type="match status" value="1"/>
</dbReference>
<feature type="region of interest" description="Disordered" evidence="8">
    <location>
        <begin position="1"/>
        <end position="101"/>
    </location>
</feature>
<dbReference type="PRINTS" id="PR00401">
    <property type="entry name" value="SH2DOMAIN"/>
</dbReference>
<feature type="domain" description="SH2" evidence="9">
    <location>
        <begin position="294"/>
        <end position="389"/>
    </location>
</feature>
<feature type="compositionally biased region" description="Polar residues" evidence="8">
    <location>
        <begin position="9"/>
        <end position="20"/>
    </location>
</feature>
<evidence type="ECO:0000256" key="1">
    <source>
        <dbReference type="ARBA" id="ARBA00022679"/>
    </source>
</evidence>
<accession>A0A6F9DUK3</accession>
<dbReference type="PROSITE" id="PS50011">
    <property type="entry name" value="PROTEIN_KINASE_DOM"/>
    <property type="match status" value="1"/>
</dbReference>
<reference evidence="11" key="1">
    <citation type="submission" date="2020-04" db="EMBL/GenBank/DDBJ databases">
        <authorList>
            <person name="Neveu A P."/>
        </authorList>
    </citation>
    <scope>NUCLEOTIDE SEQUENCE</scope>
    <source>
        <tissue evidence="11">Whole embryo</tissue>
    </source>
</reference>
<dbReference type="InterPro" id="IPR000719">
    <property type="entry name" value="Prot_kinase_dom"/>
</dbReference>
<comment type="catalytic activity">
    <reaction evidence="7">
        <text>L-tyrosyl-[protein] + ATP = O-phospho-L-tyrosyl-[protein] + ADP + H(+)</text>
        <dbReference type="Rhea" id="RHEA:10596"/>
        <dbReference type="Rhea" id="RHEA-COMP:10136"/>
        <dbReference type="Rhea" id="RHEA-COMP:20101"/>
        <dbReference type="ChEBI" id="CHEBI:15378"/>
        <dbReference type="ChEBI" id="CHEBI:30616"/>
        <dbReference type="ChEBI" id="CHEBI:46858"/>
        <dbReference type="ChEBI" id="CHEBI:61978"/>
        <dbReference type="ChEBI" id="CHEBI:456216"/>
        <dbReference type="EC" id="2.7.10.2"/>
    </reaction>
</comment>
<feature type="region of interest" description="Disordered" evidence="8">
    <location>
        <begin position="172"/>
        <end position="274"/>
    </location>
</feature>
<keyword evidence="3 7" id="KW-0418">Kinase</keyword>
<evidence type="ECO:0000256" key="7">
    <source>
        <dbReference type="RuleBase" id="RU362096"/>
    </source>
</evidence>
<keyword evidence="4 7" id="KW-0067">ATP-binding</keyword>
<evidence type="ECO:0000256" key="5">
    <source>
        <dbReference type="ARBA" id="ARBA00023137"/>
    </source>
</evidence>
<keyword evidence="1 7" id="KW-0808">Transferase</keyword>
<dbReference type="PRINTS" id="PR00109">
    <property type="entry name" value="TYRKINASE"/>
</dbReference>
<dbReference type="CDD" id="cd00173">
    <property type="entry name" value="SH2"/>
    <property type="match status" value="1"/>
</dbReference>
<dbReference type="EMBL" id="LR790693">
    <property type="protein sequence ID" value="CAB3266555.1"/>
    <property type="molecule type" value="mRNA"/>
</dbReference>
<dbReference type="EC" id="2.7.10.2" evidence="7"/>
<evidence type="ECO:0000256" key="6">
    <source>
        <dbReference type="PROSITE-ProRule" id="PRU00191"/>
    </source>
</evidence>
<evidence type="ECO:0000256" key="8">
    <source>
        <dbReference type="SAM" id="MobiDB-lite"/>
    </source>
</evidence>
<dbReference type="GO" id="GO:0005524">
    <property type="term" value="F:ATP binding"/>
    <property type="evidence" value="ECO:0007669"/>
    <property type="project" value="UniProtKB-KW"/>
</dbReference>
<dbReference type="PANTHER" id="PTHR24418">
    <property type="entry name" value="TYROSINE-PROTEIN KINASE"/>
    <property type="match status" value="1"/>
</dbReference>
<dbReference type="SMART" id="SM00252">
    <property type="entry name" value="SH2"/>
    <property type="match status" value="1"/>
</dbReference>
<gene>
    <name evidence="11" type="primary">Src</name>
</gene>
<dbReference type="GO" id="GO:0004715">
    <property type="term" value="F:non-membrane spanning protein tyrosine kinase activity"/>
    <property type="evidence" value="ECO:0007669"/>
    <property type="project" value="UniProtKB-EC"/>
</dbReference>
<evidence type="ECO:0000259" key="10">
    <source>
        <dbReference type="PROSITE" id="PS50011"/>
    </source>
</evidence>
<dbReference type="Pfam" id="PF07714">
    <property type="entry name" value="PK_Tyr_Ser-Thr"/>
    <property type="match status" value="1"/>
</dbReference>
<feature type="compositionally biased region" description="Acidic residues" evidence="8">
    <location>
        <begin position="34"/>
        <end position="71"/>
    </location>
</feature>
<evidence type="ECO:0000259" key="9">
    <source>
        <dbReference type="PROSITE" id="PS50001"/>
    </source>
</evidence>
<feature type="region of interest" description="Disordered" evidence="8">
    <location>
        <begin position="129"/>
        <end position="153"/>
    </location>
</feature>